<evidence type="ECO:0000313" key="2">
    <source>
        <dbReference type="EMBL" id="KAF4085705.1"/>
    </source>
</evidence>
<evidence type="ECO:0000256" key="1">
    <source>
        <dbReference type="SAM" id="MobiDB-lite"/>
    </source>
</evidence>
<feature type="region of interest" description="Disordered" evidence="1">
    <location>
        <begin position="156"/>
        <end position="175"/>
    </location>
</feature>
<name>A0A7J6ASU5_AMEME</name>
<dbReference type="EMBL" id="JAAGNN010000008">
    <property type="protein sequence ID" value="KAF4085705.1"/>
    <property type="molecule type" value="Genomic_DNA"/>
</dbReference>
<accession>A0A7J6ASU5</accession>
<protein>
    <submittedName>
        <fullName evidence="2">Uncharacterized protein</fullName>
    </submittedName>
</protein>
<organism evidence="2 3">
    <name type="scientific">Ameiurus melas</name>
    <name type="common">Black bullhead</name>
    <name type="synonym">Silurus melas</name>
    <dbReference type="NCBI Taxonomy" id="219545"/>
    <lineage>
        <taxon>Eukaryota</taxon>
        <taxon>Metazoa</taxon>
        <taxon>Chordata</taxon>
        <taxon>Craniata</taxon>
        <taxon>Vertebrata</taxon>
        <taxon>Euteleostomi</taxon>
        <taxon>Actinopterygii</taxon>
        <taxon>Neopterygii</taxon>
        <taxon>Teleostei</taxon>
        <taxon>Ostariophysi</taxon>
        <taxon>Siluriformes</taxon>
        <taxon>Ictaluridae</taxon>
        <taxon>Ameiurus</taxon>
    </lineage>
</organism>
<dbReference type="Proteomes" id="UP000593565">
    <property type="component" value="Unassembled WGS sequence"/>
</dbReference>
<dbReference type="AlphaFoldDB" id="A0A7J6ASU5"/>
<evidence type="ECO:0000313" key="3">
    <source>
        <dbReference type="Proteomes" id="UP000593565"/>
    </source>
</evidence>
<comment type="caution">
    <text evidence="2">The sequence shown here is derived from an EMBL/GenBank/DDBJ whole genome shotgun (WGS) entry which is preliminary data.</text>
</comment>
<gene>
    <name evidence="2" type="ORF">AMELA_G00098100</name>
</gene>
<sequence length="231" mass="25868">MSPPLVWNRYFLGAGLGRPLHTLCKSNLCKFALKQRGSRKRTTFPICPGCLWLIAQAAFHYPNDNSTAATRPNTPKGHGVSEKKNLYCVLFMFYFWWKGKTSGIDAANEDGSSGRLVNDDHKHPNCSMTETETGLGVARLWRRTLLRAMARRNSSHQSTPFLDHNTASGSSATEQVVTSTLKKRKAWEINEAHAVERPMKTFIMSCPWEVGLYILKIETGKVSNSMSTSTL</sequence>
<keyword evidence="3" id="KW-1185">Reference proteome</keyword>
<reference evidence="2 3" key="1">
    <citation type="submission" date="2020-02" db="EMBL/GenBank/DDBJ databases">
        <title>A chromosome-scale genome assembly of the black bullhead catfish (Ameiurus melas).</title>
        <authorList>
            <person name="Wen M."/>
            <person name="Zham M."/>
            <person name="Cabau C."/>
            <person name="Klopp C."/>
            <person name="Donnadieu C."/>
            <person name="Roques C."/>
            <person name="Bouchez O."/>
            <person name="Lampietro C."/>
            <person name="Jouanno E."/>
            <person name="Herpin A."/>
            <person name="Louis A."/>
            <person name="Berthelot C."/>
            <person name="Parey E."/>
            <person name="Roest-Crollius H."/>
            <person name="Braasch I."/>
            <person name="Postlethwait J."/>
            <person name="Robinson-Rechavi M."/>
            <person name="Echchiki A."/>
            <person name="Begum T."/>
            <person name="Montfort J."/>
            <person name="Schartl M."/>
            <person name="Bobe J."/>
            <person name="Guiguen Y."/>
        </authorList>
    </citation>
    <scope>NUCLEOTIDE SEQUENCE [LARGE SCALE GENOMIC DNA]</scope>
    <source>
        <strain evidence="2">M_S1</strain>
        <tissue evidence="2">Blood</tissue>
    </source>
</reference>
<proteinExistence type="predicted"/>